<evidence type="ECO:0000256" key="1">
    <source>
        <dbReference type="ARBA" id="ARBA00004141"/>
    </source>
</evidence>
<dbReference type="RefSeq" id="WP_149103481.1">
    <property type="nucleotide sequence ID" value="NZ_VTFT01000001.1"/>
</dbReference>
<feature type="transmembrane region" description="Helical" evidence="6">
    <location>
        <begin position="317"/>
        <end position="350"/>
    </location>
</feature>
<feature type="transmembrane region" description="Helical" evidence="6">
    <location>
        <begin position="162"/>
        <end position="182"/>
    </location>
</feature>
<evidence type="ECO:0000256" key="2">
    <source>
        <dbReference type="ARBA" id="ARBA00009773"/>
    </source>
</evidence>
<comment type="subcellular location">
    <subcellularLocation>
        <location evidence="1">Membrane</location>
        <topology evidence="1">Multi-pass membrane protein</topology>
    </subcellularLocation>
</comment>
<comment type="caution">
    <text evidence="7">The sequence shown here is derived from an EMBL/GenBank/DDBJ whole genome shotgun (WGS) entry which is preliminary data.</text>
</comment>
<dbReference type="Proteomes" id="UP000324973">
    <property type="component" value="Unassembled WGS sequence"/>
</dbReference>
<feature type="transmembrane region" description="Helical" evidence="6">
    <location>
        <begin position="68"/>
        <end position="89"/>
    </location>
</feature>
<dbReference type="OrthoDB" id="5792512at2"/>
<keyword evidence="5 6" id="KW-0472">Membrane</keyword>
<evidence type="ECO:0000256" key="6">
    <source>
        <dbReference type="SAM" id="Phobius"/>
    </source>
</evidence>
<dbReference type="PANTHER" id="PTHR21716">
    <property type="entry name" value="TRANSMEMBRANE PROTEIN"/>
    <property type="match status" value="1"/>
</dbReference>
<evidence type="ECO:0000313" key="7">
    <source>
        <dbReference type="EMBL" id="TYT26928.1"/>
    </source>
</evidence>
<evidence type="ECO:0000313" key="8">
    <source>
        <dbReference type="Proteomes" id="UP000324973"/>
    </source>
</evidence>
<sequence length="398" mass="43319">MDETPTSANADIARFLRRLQWGLVAFAALWLVALLGPILTPFVLAALLGWLGDPLVDRLERSGRSRPVAVTLVFVLMVMLVVLVVLILVPMVERQVVTLVEALPEYREWFMGTALPWVEARTGIEITNWLDPQRLIELARAHWEQAGGVAATVFGYLSSSGFAFLTWIINIVLVPILTFYFLRDWDVLVERVAAMIPRNHIGTVSRLAKESDDVLGAFLRGQFIVMLALGAIYALGLTIGGLKLGLLIGIVAGLISFVPYLGATTGIVLAVLAALVQAQGFDLKLLILVGVVFTVGQLIESYILTPRIVGDRIGLHPVAVIFAIMAGGQLFGFVGMLIALPVAAVGNVLLRFAHERYTQSRLYAGERPKIVIEGHRSHGGIVLDDDIGEASEDRRDAS</sequence>
<evidence type="ECO:0000256" key="3">
    <source>
        <dbReference type="ARBA" id="ARBA00022692"/>
    </source>
</evidence>
<feature type="transmembrane region" description="Helical" evidence="6">
    <location>
        <begin position="248"/>
        <end position="273"/>
    </location>
</feature>
<dbReference type="Pfam" id="PF01594">
    <property type="entry name" value="AI-2E_transport"/>
    <property type="match status" value="1"/>
</dbReference>
<keyword evidence="3 6" id="KW-0812">Transmembrane</keyword>
<evidence type="ECO:0000256" key="4">
    <source>
        <dbReference type="ARBA" id="ARBA00022989"/>
    </source>
</evidence>
<dbReference type="GO" id="GO:0055085">
    <property type="term" value="P:transmembrane transport"/>
    <property type="evidence" value="ECO:0007669"/>
    <property type="project" value="TreeGrafter"/>
</dbReference>
<keyword evidence="8" id="KW-1185">Reference proteome</keyword>
<dbReference type="EMBL" id="VTFT01000001">
    <property type="protein sequence ID" value="TYT26928.1"/>
    <property type="molecule type" value="Genomic_DNA"/>
</dbReference>
<dbReference type="InterPro" id="IPR002549">
    <property type="entry name" value="AI-2E-like"/>
</dbReference>
<dbReference type="PANTHER" id="PTHR21716:SF64">
    <property type="entry name" value="AI-2 TRANSPORT PROTEIN TQSA"/>
    <property type="match status" value="1"/>
</dbReference>
<feature type="transmembrane region" description="Helical" evidence="6">
    <location>
        <begin position="20"/>
        <end position="48"/>
    </location>
</feature>
<dbReference type="AlphaFoldDB" id="A0A5D4XQH7"/>
<comment type="similarity">
    <text evidence="2">Belongs to the autoinducer-2 exporter (AI-2E) (TC 2.A.86) family.</text>
</comment>
<proteinExistence type="inferred from homology"/>
<protein>
    <submittedName>
        <fullName evidence="7">AI-2E family transporter</fullName>
    </submittedName>
</protein>
<feature type="transmembrane region" description="Helical" evidence="6">
    <location>
        <begin position="285"/>
        <end position="305"/>
    </location>
</feature>
<organism evidence="7 8">
    <name type="scientific">Luteimonas viscosa</name>
    <dbReference type="NCBI Taxonomy" id="1132694"/>
    <lineage>
        <taxon>Bacteria</taxon>
        <taxon>Pseudomonadati</taxon>
        <taxon>Pseudomonadota</taxon>
        <taxon>Gammaproteobacteria</taxon>
        <taxon>Lysobacterales</taxon>
        <taxon>Lysobacteraceae</taxon>
        <taxon>Luteimonas</taxon>
    </lineage>
</organism>
<feature type="transmembrane region" description="Helical" evidence="6">
    <location>
        <begin position="223"/>
        <end position="242"/>
    </location>
</feature>
<gene>
    <name evidence="7" type="ORF">FZO89_12035</name>
</gene>
<dbReference type="GO" id="GO:0016020">
    <property type="term" value="C:membrane"/>
    <property type="evidence" value="ECO:0007669"/>
    <property type="project" value="UniProtKB-SubCell"/>
</dbReference>
<keyword evidence="4 6" id="KW-1133">Transmembrane helix</keyword>
<name>A0A5D4XQH7_9GAMM</name>
<reference evidence="7 8" key="1">
    <citation type="submission" date="2019-08" db="EMBL/GenBank/DDBJ databases">
        <title>Luteimonas viscosus sp. nov., isolated from soil of a sunflower field.</title>
        <authorList>
            <person name="Jianli Z."/>
            <person name="Ying Z."/>
        </authorList>
    </citation>
    <scope>NUCLEOTIDE SEQUENCE [LARGE SCALE GENOMIC DNA]</scope>
    <source>
        <strain evidence="7 8">XBU10</strain>
    </source>
</reference>
<accession>A0A5D4XQH7</accession>
<evidence type="ECO:0000256" key="5">
    <source>
        <dbReference type="ARBA" id="ARBA00023136"/>
    </source>
</evidence>